<proteinExistence type="predicted"/>
<feature type="domain" description="Phage tail tape measure protein" evidence="3">
    <location>
        <begin position="131"/>
        <end position="348"/>
    </location>
</feature>
<evidence type="ECO:0000259" key="3">
    <source>
        <dbReference type="Pfam" id="PF10145"/>
    </source>
</evidence>
<accession>A0A8S5P6Z7</accession>
<feature type="coiled-coil region" evidence="2">
    <location>
        <begin position="527"/>
        <end position="561"/>
    </location>
</feature>
<organism evidence="4">
    <name type="scientific">Siphoviridae sp. ctsUY14</name>
    <dbReference type="NCBI Taxonomy" id="2825693"/>
    <lineage>
        <taxon>Viruses</taxon>
        <taxon>Duplodnaviria</taxon>
        <taxon>Heunggongvirae</taxon>
        <taxon>Uroviricota</taxon>
        <taxon>Caudoviricetes</taxon>
    </lineage>
</organism>
<dbReference type="EMBL" id="BK015346">
    <property type="protein sequence ID" value="DAE02432.1"/>
    <property type="molecule type" value="Genomic_DNA"/>
</dbReference>
<keyword evidence="1" id="KW-1245">Viral tail assembly</keyword>
<keyword evidence="2" id="KW-0175">Coiled coil</keyword>
<evidence type="ECO:0000313" key="4">
    <source>
        <dbReference type="EMBL" id="DAE02432.1"/>
    </source>
</evidence>
<reference evidence="4" key="1">
    <citation type="journal article" date="2021" name="Proc. Natl. Acad. Sci. U.S.A.">
        <title>A Catalog of Tens of Thousands of Viruses from Human Metagenomes Reveals Hidden Associations with Chronic Diseases.</title>
        <authorList>
            <person name="Tisza M.J."/>
            <person name="Buck C.B."/>
        </authorList>
    </citation>
    <scope>NUCLEOTIDE SEQUENCE</scope>
    <source>
        <strain evidence="4">CtsUY14</strain>
    </source>
</reference>
<evidence type="ECO:0000256" key="2">
    <source>
        <dbReference type="SAM" id="Coils"/>
    </source>
</evidence>
<dbReference type="InterPro" id="IPR010090">
    <property type="entry name" value="Phage_tape_meas"/>
</dbReference>
<name>A0A8S5P6Z7_9CAUD</name>
<feature type="coiled-coil region" evidence="2">
    <location>
        <begin position="1024"/>
        <end position="1055"/>
    </location>
</feature>
<dbReference type="NCBIfam" id="TIGR01760">
    <property type="entry name" value="tape_meas_TP901"/>
    <property type="match status" value="1"/>
</dbReference>
<feature type="coiled-coil region" evidence="2">
    <location>
        <begin position="1204"/>
        <end position="1280"/>
    </location>
</feature>
<feature type="coiled-coil region" evidence="2">
    <location>
        <begin position="6"/>
        <end position="66"/>
    </location>
</feature>
<dbReference type="Pfam" id="PF10145">
    <property type="entry name" value="PhageMin_Tail"/>
    <property type="match status" value="1"/>
</dbReference>
<dbReference type="GO" id="GO:0098003">
    <property type="term" value="P:viral tail assembly"/>
    <property type="evidence" value="ECO:0007669"/>
    <property type="project" value="UniProtKB-KW"/>
</dbReference>
<protein>
    <submittedName>
        <fullName evidence="4">Minor tail protein</fullName>
    </submittedName>
</protein>
<sequence length="1299" mass="144771">MNKEFYIKLQAKLENNEKTVAELNNQIKSLQGKVSKLQLKVDSQKVSKANKQLASLNATAKEGKKQAEKWQYSWTKAFQSFTTYMSVTTVFYQTIHTIRDMIDEVTELDGALVELKKVTDLEGESLKRFTKEAYEAGANVAKTGTEMVEAATSFAKAGYSKDQILQLGEVAAMYTNIADEAISSADAADFIIAQLKAFNLESDDLNKTLENSYHIIDAVNEVSNNFAVSSSDIATNLGKASSVMANAGNSMEQMIGLMTAGTEVTRSAIKVANGLKTITLRLQGMDDEGEKNLELMSQMEGLFNKLGKTVYNTDGTLKNTYDLLGELADVYPTLTAAEKAYVTETIAGKYQAQNAAAILSNWKTAVDATATALDSQGSAMKENSKYLDSIQGRMANLNSAFEQLSQSVMSSDLIKWFIDLGTAIINIANSDFGKFLTKFTLLFVSTKSGIVIIGKLIDTFKKFGKSISSTYSALQKYNELNILTKNSTNGVVTAEEAKILVQGKAILTQLALNAAIAAGTIILMAAVSAYQNAKAAQEEQIKQVSENARAYEDEASSIDNTIKKFQSLRETLDDNTSSYQDALSAREELIEIQKSLKKEYGDEADDIDLVTGSISEQIEKLKELKAQRAKDYLNDNQSGYNNAKKEVYGKNNHRRNMLIGSGYIDVRDYDYAVKHKQMTEEEAKVYKERIANAEKFDKDMQDILKKYSTKNSVGDDGQGFISFNTNSVDKSKKALEEVKKYLQDNEKEIVKSGIMSQESFNFRLNEVDKELNKITKKFGDSYKAIEEYEDKMKDAAGWESFKGKLEELSETTVLNKDNIKELLKEYPGLEDALGDITIDKLIKDFQNLSTVTDTLISNNEGLADTLANITLDGKVDQTEMNELLEKFPTLKEQLEGTGYTLDDIIDKFPALLYAATGTFGSIIDDLDNLQSAYETVTSALEEYNNTGYFSIDTLEQLLVLDQKYLDALVDENGAIRDNTSAFQVLANAKLDELQASEDSRYMKELNRLASLNEAGAAQLAASSINAHKDAMAGQEVNAEALRAQIQKNIKAFNEESAAALKAAYDVNETTHKRNNALINNTRQGLKSNYKVSIGGSSKKSSSNKSEKEWWETELENLKNQFKYNEITIEEYIRGLDNLLGKVQKGTDAWRKINEELQKQRLTKVEDDYKRGTISLDEYIKKLKELIKAYRQGSDAWNDLADKIKKALQDKADKQKDDLGTAEDAAVGIIDDEIDKLQKLKEEQEDYYDKLIDDKKAANDETEKELELARLQEALANAQKEKTKRVWREGIGWVNFCPAL</sequence>
<evidence type="ECO:0000256" key="1">
    <source>
        <dbReference type="ARBA" id="ARBA00022465"/>
    </source>
</evidence>
<keyword evidence="1" id="KW-1188">Viral release from host cell</keyword>